<name>A0ABP9W9T0_9DEIO</name>
<dbReference type="RefSeq" id="WP_345466406.1">
    <property type="nucleotide sequence ID" value="NZ_BAABRP010000013.1"/>
</dbReference>
<gene>
    <name evidence="1" type="ORF">Dcar01_02859</name>
</gene>
<accession>A0ABP9W9T0</accession>
<keyword evidence="2" id="KW-1185">Reference proteome</keyword>
<dbReference type="Proteomes" id="UP001401887">
    <property type="component" value="Unassembled WGS sequence"/>
</dbReference>
<dbReference type="EMBL" id="BAABRP010000013">
    <property type="protein sequence ID" value="GAA5514107.1"/>
    <property type="molecule type" value="Genomic_DNA"/>
</dbReference>
<evidence type="ECO:0000313" key="2">
    <source>
        <dbReference type="Proteomes" id="UP001401887"/>
    </source>
</evidence>
<proteinExistence type="predicted"/>
<sequence>MFNLFGRKKPGNPDVKQEDAQTFRVRVRTLRHGDVVEFRFTKAAHIGVDEDGGYIFRKPVVSPQHFDRGELVVRFDARYNVTATQGEGVEFIPVSEWED</sequence>
<reference evidence="1 2" key="1">
    <citation type="submission" date="2024-02" db="EMBL/GenBank/DDBJ databases">
        <title>Deinococcus carri NBRC 110142.</title>
        <authorList>
            <person name="Ichikawa N."/>
            <person name="Katano-Makiyama Y."/>
            <person name="Hidaka K."/>
        </authorList>
    </citation>
    <scope>NUCLEOTIDE SEQUENCE [LARGE SCALE GENOMIC DNA]</scope>
    <source>
        <strain evidence="1 2">NBRC 110142</strain>
    </source>
</reference>
<comment type="caution">
    <text evidence="1">The sequence shown here is derived from an EMBL/GenBank/DDBJ whole genome shotgun (WGS) entry which is preliminary data.</text>
</comment>
<organism evidence="1 2">
    <name type="scientific">Deinococcus carri</name>
    <dbReference type="NCBI Taxonomy" id="1211323"/>
    <lineage>
        <taxon>Bacteria</taxon>
        <taxon>Thermotogati</taxon>
        <taxon>Deinococcota</taxon>
        <taxon>Deinococci</taxon>
        <taxon>Deinococcales</taxon>
        <taxon>Deinococcaceae</taxon>
        <taxon>Deinococcus</taxon>
    </lineage>
</organism>
<protein>
    <submittedName>
        <fullName evidence="1">Uncharacterized protein</fullName>
    </submittedName>
</protein>
<evidence type="ECO:0000313" key="1">
    <source>
        <dbReference type="EMBL" id="GAA5514107.1"/>
    </source>
</evidence>